<accession>A0ABD2B377</accession>
<evidence type="ECO:0000313" key="2">
    <source>
        <dbReference type="EMBL" id="KAL2727150.1"/>
    </source>
</evidence>
<dbReference type="Proteomes" id="UP001607302">
    <property type="component" value="Unassembled WGS sequence"/>
</dbReference>
<organism evidence="2 3">
    <name type="scientific">Vespula squamosa</name>
    <name type="common">Southern yellow jacket</name>
    <name type="synonym">Wasp</name>
    <dbReference type="NCBI Taxonomy" id="30214"/>
    <lineage>
        <taxon>Eukaryota</taxon>
        <taxon>Metazoa</taxon>
        <taxon>Ecdysozoa</taxon>
        <taxon>Arthropoda</taxon>
        <taxon>Hexapoda</taxon>
        <taxon>Insecta</taxon>
        <taxon>Pterygota</taxon>
        <taxon>Neoptera</taxon>
        <taxon>Endopterygota</taxon>
        <taxon>Hymenoptera</taxon>
        <taxon>Apocrita</taxon>
        <taxon>Aculeata</taxon>
        <taxon>Vespoidea</taxon>
        <taxon>Vespidae</taxon>
        <taxon>Vespinae</taxon>
        <taxon>Vespula</taxon>
    </lineage>
</organism>
<name>A0ABD2B377_VESSQ</name>
<evidence type="ECO:0000256" key="1">
    <source>
        <dbReference type="SAM" id="MobiDB-lite"/>
    </source>
</evidence>
<protein>
    <submittedName>
        <fullName evidence="2">Uncharacterized protein</fullName>
    </submittedName>
</protein>
<comment type="caution">
    <text evidence="2">The sequence shown here is derived from an EMBL/GenBank/DDBJ whole genome shotgun (WGS) entry which is preliminary data.</text>
</comment>
<feature type="region of interest" description="Disordered" evidence="1">
    <location>
        <begin position="53"/>
        <end position="97"/>
    </location>
</feature>
<evidence type="ECO:0000313" key="3">
    <source>
        <dbReference type="Proteomes" id="UP001607302"/>
    </source>
</evidence>
<keyword evidence="3" id="KW-1185">Reference proteome</keyword>
<dbReference type="AlphaFoldDB" id="A0ABD2B377"/>
<dbReference type="EMBL" id="JAUDFV010000133">
    <property type="protein sequence ID" value="KAL2727150.1"/>
    <property type="molecule type" value="Genomic_DNA"/>
</dbReference>
<sequence>MSYLFLGRKRIDYENKLCKFGSAENSTLLAMSELIYRLERLWSVGLVKHIARRDDEKRDDEEEKDEEEKEKEEEKEVKEQQRDRSSKQQRTAAAIAGTRLSIPSCPPAYRCKSRAPAPFYSKRSSRIKVDFLARTRKLGQRLWGVTVDWNATHKDRSYREISRTLLIIQAASL</sequence>
<reference evidence="2 3" key="1">
    <citation type="journal article" date="2024" name="Ann. Entomol. Soc. Am.">
        <title>Genomic analyses of the southern and eastern yellowjacket wasps (Hymenoptera: Vespidae) reveal evolutionary signatures of social life.</title>
        <authorList>
            <person name="Catto M.A."/>
            <person name="Caine P.B."/>
            <person name="Orr S.E."/>
            <person name="Hunt B.G."/>
            <person name="Goodisman M.A.D."/>
        </authorList>
    </citation>
    <scope>NUCLEOTIDE SEQUENCE [LARGE SCALE GENOMIC DNA]</scope>
    <source>
        <strain evidence="2">233</strain>
        <tissue evidence="2">Head and thorax</tissue>
    </source>
</reference>
<feature type="compositionally biased region" description="Basic and acidic residues" evidence="1">
    <location>
        <begin position="72"/>
        <end position="86"/>
    </location>
</feature>
<feature type="compositionally biased region" description="Acidic residues" evidence="1">
    <location>
        <begin position="57"/>
        <end position="71"/>
    </location>
</feature>
<gene>
    <name evidence="2" type="ORF">V1478_007428</name>
</gene>
<proteinExistence type="predicted"/>